<sequence length="78" mass="9097">MAEITMTRWTPRMEAGYMIQRHARLNRVVWEKAMTKNKQQPERYVPPTVAKVGHFSKDTDGTVYTLKDATTIGFKKPR</sequence>
<dbReference type="AlphaFoldDB" id="A0A4Q9HLN6"/>
<evidence type="ECO:0000313" key="2">
    <source>
        <dbReference type="Proteomes" id="UP000292452"/>
    </source>
</evidence>
<dbReference type="Proteomes" id="UP000292452">
    <property type="component" value="Unassembled WGS sequence"/>
</dbReference>
<dbReference type="NCBIfam" id="NF033521">
    <property type="entry name" value="lasso_leader_L3"/>
    <property type="match status" value="1"/>
</dbReference>
<keyword evidence="2" id="KW-1185">Reference proteome</keyword>
<protein>
    <submittedName>
        <fullName evidence="1">Lasso RiPP family leader peptide-containing protein</fullName>
    </submittedName>
</protein>
<accession>A0A4Q9HLN6</accession>
<gene>
    <name evidence="1" type="ORF">EYS09_31895</name>
</gene>
<reference evidence="1 2" key="1">
    <citation type="submission" date="2019-02" db="EMBL/GenBank/DDBJ databases">
        <title>Draft Genome Sequence of Streptomyces sp. AM-2504, identified by 16S rRNA comparative analysis as a Streptomyces Kasugaensis strain.</title>
        <authorList>
            <person name="Napolioni V."/>
            <person name="Giuliodori A.M."/>
            <person name="Spurio R."/>
            <person name="Fabbretti A."/>
        </authorList>
    </citation>
    <scope>NUCLEOTIDE SEQUENCE [LARGE SCALE GENOMIC DNA]</scope>
    <source>
        <strain evidence="1 2">AM-2504</strain>
    </source>
</reference>
<comment type="caution">
    <text evidence="1">The sequence shown here is derived from an EMBL/GenBank/DDBJ whole genome shotgun (WGS) entry which is preliminary data.</text>
</comment>
<proteinExistence type="predicted"/>
<organism evidence="1 2">
    <name type="scientific">Streptomyces kasugaensis</name>
    <dbReference type="NCBI Taxonomy" id="1946"/>
    <lineage>
        <taxon>Bacteria</taxon>
        <taxon>Bacillati</taxon>
        <taxon>Actinomycetota</taxon>
        <taxon>Actinomycetes</taxon>
        <taxon>Kitasatosporales</taxon>
        <taxon>Streptomycetaceae</taxon>
        <taxon>Streptomyces</taxon>
    </lineage>
</organism>
<name>A0A4Q9HLN6_STRKA</name>
<dbReference type="EMBL" id="SIXH01000458">
    <property type="protein sequence ID" value="TBO55692.1"/>
    <property type="molecule type" value="Genomic_DNA"/>
</dbReference>
<evidence type="ECO:0000313" key="1">
    <source>
        <dbReference type="EMBL" id="TBO55692.1"/>
    </source>
</evidence>